<dbReference type="InterPro" id="IPR001736">
    <property type="entry name" value="PLipase_D/transphosphatidylase"/>
</dbReference>
<dbReference type="OrthoDB" id="9762009at2"/>
<feature type="domain" description="PLD phosphodiesterase" evidence="13">
    <location>
        <begin position="233"/>
        <end position="260"/>
    </location>
</feature>
<dbReference type="CDD" id="cd09112">
    <property type="entry name" value="PLDc_CLS_2"/>
    <property type="match status" value="1"/>
</dbReference>
<sequence length="501" mass="58283">MENFINLIISFNNIYFIIWLIFAISILLSNKASSDTTAWLLAITFVPIVGIIAYLLFGINWRQRKFINKQLKSNKQDLISILNANFSKYDSINIFSKNSIQNLEKFQTNDNISEKNRSVINLLYNSEKTLPVEGNRSYKIYYNGKDAFSSLINDILNAKKSIYMQYYIWHSDKLGTRIKDILVKKAKEGLEIKLIFDGLGSFRTISKAYRNELKQAGVEFLYFLDIKTSILKLNYRNHRKMTIIDNDIVHTGGMNLADQYINGGNDYDNWRDTNIRLKGNIFVYYLVIFITDWLNSGGKFDLKNIQNDIKAKLKNKTETKYIAQVSSSGPDSNYPNLKFLYTKMITETKNEILIQTPYFIPTDSILNQLKIASLSSKKVKIMIAQKPDHKIMAWVSKTYYEELLLAGIEIYIYTNGFLHSKVLICDDDLSTIGTCNFDNRSFNINYEINTIFYDKKISQELKDKFYEDMKYCKKISLSDLKRYGVLQKLRDHICKIISPLL</sequence>
<dbReference type="AlphaFoldDB" id="A0A381DIP6"/>
<reference evidence="14 15" key="1">
    <citation type="submission" date="2018-06" db="EMBL/GenBank/DDBJ databases">
        <authorList>
            <consortium name="Pathogen Informatics"/>
            <person name="Doyle S."/>
        </authorList>
    </citation>
    <scope>NUCLEOTIDE SEQUENCE [LARGE SCALE GENOMIC DNA]</scope>
    <source>
        <strain evidence="14 15">NCTC12475</strain>
    </source>
</reference>
<evidence type="ECO:0000256" key="2">
    <source>
        <dbReference type="ARBA" id="ARBA00022475"/>
    </source>
</evidence>
<dbReference type="InterPro" id="IPR025202">
    <property type="entry name" value="PLD-like_dom"/>
</dbReference>
<evidence type="ECO:0000313" key="15">
    <source>
        <dbReference type="Proteomes" id="UP000254920"/>
    </source>
</evidence>
<dbReference type="GeneID" id="93090969"/>
<organism evidence="14 15">
    <name type="scientific">Campylobacter sputorum subsp. sputorum</name>
    <dbReference type="NCBI Taxonomy" id="32024"/>
    <lineage>
        <taxon>Bacteria</taxon>
        <taxon>Pseudomonadati</taxon>
        <taxon>Campylobacterota</taxon>
        <taxon>Epsilonproteobacteria</taxon>
        <taxon>Campylobacterales</taxon>
        <taxon>Campylobacteraceae</taxon>
        <taxon>Campylobacter</taxon>
    </lineage>
</organism>
<dbReference type="GO" id="GO:0032049">
    <property type="term" value="P:cardiolipin biosynthetic process"/>
    <property type="evidence" value="ECO:0007669"/>
    <property type="project" value="UniProtKB-UniRule"/>
</dbReference>
<evidence type="ECO:0000259" key="13">
    <source>
        <dbReference type="PROSITE" id="PS50035"/>
    </source>
</evidence>
<evidence type="ECO:0000256" key="11">
    <source>
        <dbReference type="ARBA" id="ARBA00023264"/>
    </source>
</evidence>
<evidence type="ECO:0000256" key="6">
    <source>
        <dbReference type="ARBA" id="ARBA00022737"/>
    </source>
</evidence>
<dbReference type="EMBL" id="UFVD01000001">
    <property type="protein sequence ID" value="SUX10341.1"/>
    <property type="molecule type" value="Genomic_DNA"/>
</dbReference>
<dbReference type="CDD" id="cd09110">
    <property type="entry name" value="PLDc_CLS_1"/>
    <property type="match status" value="1"/>
</dbReference>
<keyword evidence="2" id="KW-1003">Cell membrane</keyword>
<keyword evidence="4 14" id="KW-0808">Transferase</keyword>
<evidence type="ECO:0000256" key="8">
    <source>
        <dbReference type="ARBA" id="ARBA00023098"/>
    </source>
</evidence>
<comment type="subcellular location">
    <subcellularLocation>
        <location evidence="1">Cell membrane</location>
        <topology evidence="1">Multi-pass membrane protein</topology>
    </subcellularLocation>
</comment>
<keyword evidence="5" id="KW-0812">Transmembrane</keyword>
<dbReference type="SUPFAM" id="SSF56024">
    <property type="entry name" value="Phospholipase D/nuclease"/>
    <property type="match status" value="2"/>
</dbReference>
<evidence type="ECO:0000256" key="7">
    <source>
        <dbReference type="ARBA" id="ARBA00022989"/>
    </source>
</evidence>
<evidence type="ECO:0000256" key="5">
    <source>
        <dbReference type="ARBA" id="ARBA00022692"/>
    </source>
</evidence>
<keyword evidence="7" id="KW-1133">Transmembrane helix</keyword>
<dbReference type="PROSITE" id="PS50035">
    <property type="entry name" value="PLD"/>
    <property type="match status" value="2"/>
</dbReference>
<keyword evidence="3" id="KW-0444">Lipid biosynthesis</keyword>
<evidence type="ECO:0000256" key="4">
    <source>
        <dbReference type="ARBA" id="ARBA00022679"/>
    </source>
</evidence>
<keyword evidence="10" id="KW-0594">Phospholipid biosynthesis</keyword>
<dbReference type="PANTHER" id="PTHR21248">
    <property type="entry name" value="CARDIOLIPIN SYNTHASE"/>
    <property type="match status" value="1"/>
</dbReference>
<accession>A0A381DIP6</accession>
<evidence type="ECO:0000256" key="10">
    <source>
        <dbReference type="ARBA" id="ARBA00023209"/>
    </source>
</evidence>
<keyword evidence="15" id="KW-1185">Reference proteome</keyword>
<dbReference type="SMART" id="SM00155">
    <property type="entry name" value="PLDc"/>
    <property type="match status" value="2"/>
</dbReference>
<keyword evidence="6" id="KW-0677">Repeat</keyword>
<gene>
    <name evidence="14" type="primary">cls</name>
    <name evidence="14" type="ORF">NCTC12475_00529</name>
</gene>
<feature type="domain" description="PLD phosphodiesterase" evidence="13">
    <location>
        <begin position="414"/>
        <end position="441"/>
    </location>
</feature>
<keyword evidence="9" id="KW-0472">Membrane</keyword>
<dbReference type="InterPro" id="IPR022924">
    <property type="entry name" value="Cardiolipin_synthase"/>
</dbReference>
<dbReference type="GO" id="GO:0005886">
    <property type="term" value="C:plasma membrane"/>
    <property type="evidence" value="ECO:0007669"/>
    <property type="project" value="UniProtKB-SubCell"/>
</dbReference>
<evidence type="ECO:0000256" key="3">
    <source>
        <dbReference type="ARBA" id="ARBA00022516"/>
    </source>
</evidence>
<proteinExistence type="predicted"/>
<dbReference type="Pfam" id="PF13091">
    <property type="entry name" value="PLDc_2"/>
    <property type="match status" value="2"/>
</dbReference>
<dbReference type="RefSeq" id="WP_089182762.1">
    <property type="nucleotide sequence ID" value="NZ_CP043427.1"/>
</dbReference>
<dbReference type="NCBIfam" id="TIGR04265">
    <property type="entry name" value="bac_cardiolipin"/>
    <property type="match status" value="1"/>
</dbReference>
<dbReference type="GO" id="GO:0008808">
    <property type="term" value="F:cardiolipin synthase activity"/>
    <property type="evidence" value="ECO:0007669"/>
    <property type="project" value="UniProtKB-UniRule"/>
</dbReference>
<dbReference type="Pfam" id="PF13396">
    <property type="entry name" value="PLDc_N"/>
    <property type="match status" value="1"/>
</dbReference>
<keyword evidence="8" id="KW-0443">Lipid metabolism</keyword>
<evidence type="ECO:0000256" key="1">
    <source>
        <dbReference type="ARBA" id="ARBA00004651"/>
    </source>
</evidence>
<keyword evidence="11" id="KW-1208">Phospholipid metabolism</keyword>
<evidence type="ECO:0000256" key="12">
    <source>
        <dbReference type="NCBIfam" id="TIGR04265"/>
    </source>
</evidence>
<protein>
    <recommendedName>
        <fullName evidence="12">Cardiolipin synthase</fullName>
        <ecNumber evidence="12">2.7.8.-</ecNumber>
    </recommendedName>
</protein>
<dbReference type="STRING" id="32024.GCA_000788295_00655"/>
<dbReference type="PANTHER" id="PTHR21248:SF22">
    <property type="entry name" value="PHOSPHOLIPASE D"/>
    <property type="match status" value="1"/>
</dbReference>
<dbReference type="EC" id="2.7.8.-" evidence="12"/>
<dbReference type="InterPro" id="IPR027379">
    <property type="entry name" value="CLS_N"/>
</dbReference>
<evidence type="ECO:0000256" key="9">
    <source>
        <dbReference type="ARBA" id="ARBA00023136"/>
    </source>
</evidence>
<name>A0A381DIP6_9BACT</name>
<dbReference type="Gene3D" id="3.30.870.10">
    <property type="entry name" value="Endonuclease Chain A"/>
    <property type="match status" value="2"/>
</dbReference>
<evidence type="ECO:0000313" key="14">
    <source>
        <dbReference type="EMBL" id="SUX10341.1"/>
    </source>
</evidence>
<dbReference type="Proteomes" id="UP000254920">
    <property type="component" value="Unassembled WGS sequence"/>
</dbReference>